<evidence type="ECO:0000313" key="3">
    <source>
        <dbReference type="Proteomes" id="UP000249377"/>
    </source>
</evidence>
<evidence type="ECO:0000313" key="2">
    <source>
        <dbReference type="EMBL" id="RAQ28315.1"/>
    </source>
</evidence>
<dbReference type="Gene3D" id="1.10.3210.10">
    <property type="entry name" value="Hypothetical protein af1432"/>
    <property type="match status" value="1"/>
</dbReference>
<keyword evidence="3" id="KW-1185">Reference proteome</keyword>
<organism evidence="2 3">
    <name type="scientific">Hydrogeniiclostridium mannosilyticum</name>
    <dbReference type="NCBI Taxonomy" id="2764322"/>
    <lineage>
        <taxon>Bacteria</taxon>
        <taxon>Bacillati</taxon>
        <taxon>Bacillota</taxon>
        <taxon>Clostridia</taxon>
        <taxon>Eubacteriales</taxon>
        <taxon>Acutalibacteraceae</taxon>
        <taxon>Hydrogeniiclostridium</taxon>
    </lineage>
</organism>
<dbReference type="Proteomes" id="UP000249377">
    <property type="component" value="Unassembled WGS sequence"/>
</dbReference>
<keyword evidence="2" id="KW-0378">Hydrolase</keyword>
<gene>
    <name evidence="2" type="ORF">DPQ25_09950</name>
</gene>
<proteinExistence type="predicted"/>
<dbReference type="EMBL" id="QLYR01000006">
    <property type="protein sequence ID" value="RAQ28315.1"/>
    <property type="molecule type" value="Genomic_DNA"/>
</dbReference>
<dbReference type="GO" id="GO:0002953">
    <property type="term" value="F:5'-deoxynucleotidase activity"/>
    <property type="evidence" value="ECO:0007669"/>
    <property type="project" value="UniProtKB-EC"/>
</dbReference>
<reference evidence="2 3" key="1">
    <citation type="submission" date="2018-06" db="EMBL/GenBank/DDBJ databases">
        <title>Noncontiguous genome sequence of Ruminococcaceae bacterium ASD2818.</title>
        <authorList>
            <person name="Chaplin A.V."/>
            <person name="Sokolova S.R."/>
            <person name="Kochetkova T.O."/>
            <person name="Goltsov A.Y."/>
            <person name="Trofimov D.Y."/>
            <person name="Efimov B.A."/>
        </authorList>
    </citation>
    <scope>NUCLEOTIDE SEQUENCE [LARGE SCALE GENOMIC DNA]</scope>
    <source>
        <strain evidence="2 3">ASD2818</strain>
    </source>
</reference>
<name>A0A328UB47_9FIRM</name>
<comment type="caution">
    <text evidence="2">The sequence shown here is derived from an EMBL/GenBank/DDBJ whole genome shotgun (WGS) entry which is preliminary data.</text>
</comment>
<protein>
    <submittedName>
        <fullName evidence="2">5'-deoxynucleotidase</fullName>
        <ecNumber evidence="2">3.1.3.89</ecNumber>
    </submittedName>
</protein>
<dbReference type="SMART" id="SM00471">
    <property type="entry name" value="HDc"/>
    <property type="match status" value="1"/>
</dbReference>
<dbReference type="EC" id="3.1.3.89" evidence="2"/>
<evidence type="ECO:0000259" key="1">
    <source>
        <dbReference type="SMART" id="SM00471"/>
    </source>
</evidence>
<dbReference type="InterPro" id="IPR003607">
    <property type="entry name" value="HD/PDEase_dom"/>
</dbReference>
<dbReference type="SUPFAM" id="SSF109604">
    <property type="entry name" value="HD-domain/PDEase-like"/>
    <property type="match status" value="1"/>
</dbReference>
<accession>A0A328UB47</accession>
<sequence>MFHFFAKLSRMKYIDRWGLMHNTRKENLSEHSFESAVLAHALAVLRNERFGGGVSPERAALLALFHDATEIITGDMPTPVKYYNGALRKAYAEVEAVARGRLLALLPADLQPVYDPLLSEGRTGSPEDQALIPLVKAADKLSALIKCVEERRMGNTEFVQAEAAMRESLRQMALPEVACFLSEFLPSYSLSLDEQE</sequence>
<feature type="domain" description="HD/PDEase" evidence="1">
    <location>
        <begin position="24"/>
        <end position="153"/>
    </location>
</feature>
<dbReference type="Pfam" id="PF12917">
    <property type="entry name" value="YfbR-like"/>
    <property type="match status" value="1"/>
</dbReference>
<dbReference type="NCBIfam" id="NF003009">
    <property type="entry name" value="PRK03826.1"/>
    <property type="match status" value="1"/>
</dbReference>
<dbReference type="AlphaFoldDB" id="A0A328UB47"/>